<reference evidence="1 2" key="1">
    <citation type="journal article" date="2016" name="Nat. Commun.">
        <title>Extremotolerant tardigrade genome and improved radiotolerance of human cultured cells by tardigrade-unique protein.</title>
        <authorList>
            <person name="Hashimoto T."/>
            <person name="Horikawa D.D."/>
            <person name="Saito Y."/>
            <person name="Kuwahara H."/>
            <person name="Kozuka-Hata H."/>
            <person name="Shin-I T."/>
            <person name="Minakuchi Y."/>
            <person name="Ohishi K."/>
            <person name="Motoyama A."/>
            <person name="Aizu T."/>
            <person name="Enomoto A."/>
            <person name="Kondo K."/>
            <person name="Tanaka S."/>
            <person name="Hara Y."/>
            <person name="Koshikawa S."/>
            <person name="Sagara H."/>
            <person name="Miura T."/>
            <person name="Yokobori S."/>
            <person name="Miyagawa K."/>
            <person name="Suzuki Y."/>
            <person name="Kubo T."/>
            <person name="Oyama M."/>
            <person name="Kohara Y."/>
            <person name="Fujiyama A."/>
            <person name="Arakawa K."/>
            <person name="Katayama T."/>
            <person name="Toyoda A."/>
            <person name="Kunieda T."/>
        </authorList>
    </citation>
    <scope>NUCLEOTIDE SEQUENCE [LARGE SCALE GENOMIC DNA]</scope>
    <source>
        <strain evidence="1 2">YOKOZUNA-1</strain>
    </source>
</reference>
<dbReference type="Proteomes" id="UP000186922">
    <property type="component" value="Unassembled WGS sequence"/>
</dbReference>
<dbReference type="EMBL" id="BDGG01000009">
    <property type="protein sequence ID" value="GAV03556.1"/>
    <property type="molecule type" value="Genomic_DNA"/>
</dbReference>
<organism evidence="1 2">
    <name type="scientific">Ramazzottius varieornatus</name>
    <name type="common">Water bear</name>
    <name type="synonym">Tardigrade</name>
    <dbReference type="NCBI Taxonomy" id="947166"/>
    <lineage>
        <taxon>Eukaryota</taxon>
        <taxon>Metazoa</taxon>
        <taxon>Ecdysozoa</taxon>
        <taxon>Tardigrada</taxon>
        <taxon>Eutardigrada</taxon>
        <taxon>Parachela</taxon>
        <taxon>Hypsibioidea</taxon>
        <taxon>Ramazzottiidae</taxon>
        <taxon>Ramazzottius</taxon>
    </lineage>
</organism>
<accession>A0A1D1VRS9</accession>
<name>A0A1D1VRS9_RAMVA</name>
<proteinExistence type="predicted"/>
<evidence type="ECO:0000313" key="1">
    <source>
        <dbReference type="EMBL" id="GAV03556.1"/>
    </source>
</evidence>
<sequence>MTPLEIADWCTAVGSFFKDVQTEVLMKESAKVKEDASIVKMLAEKIDQLPAKIEDGIRNAAKQAVKDVVILPNNRC</sequence>
<evidence type="ECO:0000313" key="2">
    <source>
        <dbReference type="Proteomes" id="UP000186922"/>
    </source>
</evidence>
<protein>
    <submittedName>
        <fullName evidence="1">Uncharacterized protein</fullName>
    </submittedName>
</protein>
<gene>
    <name evidence="1" type="primary">RvY_13958-1</name>
    <name evidence="1" type="synonym">RvY_13958.1</name>
    <name evidence="1" type="ORF">RvY_13958</name>
</gene>
<keyword evidence="2" id="KW-1185">Reference proteome</keyword>
<dbReference type="AlphaFoldDB" id="A0A1D1VRS9"/>
<comment type="caution">
    <text evidence="1">The sequence shown here is derived from an EMBL/GenBank/DDBJ whole genome shotgun (WGS) entry which is preliminary data.</text>
</comment>